<organism evidence="2 3">
    <name type="scientific">Lentinus brumalis</name>
    <dbReference type="NCBI Taxonomy" id="2498619"/>
    <lineage>
        <taxon>Eukaryota</taxon>
        <taxon>Fungi</taxon>
        <taxon>Dikarya</taxon>
        <taxon>Basidiomycota</taxon>
        <taxon>Agaricomycotina</taxon>
        <taxon>Agaricomycetes</taxon>
        <taxon>Polyporales</taxon>
        <taxon>Polyporaceae</taxon>
        <taxon>Lentinus</taxon>
    </lineage>
</organism>
<gene>
    <name evidence="2" type="ORF">OH76DRAFT_1483729</name>
</gene>
<evidence type="ECO:0000313" key="2">
    <source>
        <dbReference type="EMBL" id="RDX48633.1"/>
    </source>
</evidence>
<keyword evidence="1" id="KW-0812">Transmembrane</keyword>
<evidence type="ECO:0000256" key="1">
    <source>
        <dbReference type="SAM" id="Phobius"/>
    </source>
</evidence>
<protein>
    <recommendedName>
        <fullName evidence="4">Transmembrane protein</fullName>
    </recommendedName>
</protein>
<proteinExistence type="predicted"/>
<dbReference type="Proteomes" id="UP000256964">
    <property type="component" value="Unassembled WGS sequence"/>
</dbReference>
<sequence>MTAIGLELFRIDQAYIGNSHVALVSVTLYLSTIVFTFATLGMLGPGDLRAGTRQSTSLRGVPLKRNVLGRLSAEMVKGGTVSLTAHWLSCVIVSPIFLALRTWSPLARRSICYVAWLVIIHAACRQHERLAEQKNIFLAPSLSFRWLSRGLACLWTAAQPDSEDEQIPTTKGEFEPCPGTHNRPSSSSSVQCLDADLAGGKKIEIDVNLRDLARRPYLHTDSEPSTSVLSIKLPSPVFTAMSSTTVCTSVDTATVTSTSVPQADTSKC</sequence>
<keyword evidence="1" id="KW-1133">Transmembrane helix</keyword>
<accession>A0A371D7X7</accession>
<keyword evidence="1" id="KW-0472">Membrane</keyword>
<reference evidence="2 3" key="1">
    <citation type="journal article" date="2018" name="Biotechnol. Biofuels">
        <title>Integrative visual omics of the white-rot fungus Polyporus brumalis exposes the biotechnological potential of its oxidative enzymes for delignifying raw plant biomass.</title>
        <authorList>
            <person name="Miyauchi S."/>
            <person name="Rancon A."/>
            <person name="Drula E."/>
            <person name="Hage H."/>
            <person name="Chaduli D."/>
            <person name="Favel A."/>
            <person name="Grisel S."/>
            <person name="Henrissat B."/>
            <person name="Herpoel-Gimbert I."/>
            <person name="Ruiz-Duenas F.J."/>
            <person name="Chevret D."/>
            <person name="Hainaut M."/>
            <person name="Lin J."/>
            <person name="Wang M."/>
            <person name="Pangilinan J."/>
            <person name="Lipzen A."/>
            <person name="Lesage-Meessen L."/>
            <person name="Navarro D."/>
            <person name="Riley R."/>
            <person name="Grigoriev I.V."/>
            <person name="Zhou S."/>
            <person name="Raouche S."/>
            <person name="Rosso M.N."/>
        </authorList>
    </citation>
    <scope>NUCLEOTIDE SEQUENCE [LARGE SCALE GENOMIC DNA]</scope>
    <source>
        <strain evidence="2 3">BRFM 1820</strain>
    </source>
</reference>
<keyword evidence="3" id="KW-1185">Reference proteome</keyword>
<dbReference type="EMBL" id="KZ857410">
    <property type="protein sequence ID" value="RDX48633.1"/>
    <property type="molecule type" value="Genomic_DNA"/>
</dbReference>
<evidence type="ECO:0008006" key="4">
    <source>
        <dbReference type="Google" id="ProtNLM"/>
    </source>
</evidence>
<name>A0A371D7X7_9APHY</name>
<dbReference type="OrthoDB" id="2754641at2759"/>
<evidence type="ECO:0000313" key="3">
    <source>
        <dbReference type="Proteomes" id="UP000256964"/>
    </source>
</evidence>
<feature type="transmembrane region" description="Helical" evidence="1">
    <location>
        <begin position="20"/>
        <end position="43"/>
    </location>
</feature>
<dbReference type="AlphaFoldDB" id="A0A371D7X7"/>
<feature type="transmembrane region" description="Helical" evidence="1">
    <location>
        <begin position="80"/>
        <end position="100"/>
    </location>
</feature>